<dbReference type="PANTHER" id="PTHR38436">
    <property type="entry name" value="POLYKETIDE CYCLASE SNOAL-LIKE DOMAIN"/>
    <property type="match status" value="1"/>
</dbReference>
<dbReference type="KEGG" id="cput:CONPUDRAFT_134155"/>
<dbReference type="InterPro" id="IPR032710">
    <property type="entry name" value="NTF2-like_dom_sf"/>
</dbReference>
<evidence type="ECO:0000313" key="1">
    <source>
        <dbReference type="EMBL" id="EIW86797.1"/>
    </source>
</evidence>
<keyword evidence="2" id="KW-1185">Reference proteome</keyword>
<dbReference type="Proteomes" id="UP000053558">
    <property type="component" value="Unassembled WGS sequence"/>
</dbReference>
<dbReference type="PANTHER" id="PTHR38436:SF3">
    <property type="entry name" value="CARBOXYMETHYLENEBUTENOLIDASE-RELATED"/>
    <property type="match status" value="1"/>
</dbReference>
<proteinExistence type="predicted"/>
<sequence length="401" mass="44592">MVSVVAFPNAVVSVVKPPTLLVLLPASQSQWCEQFSQEGYNVLHIDYPVPAGTSFRDALKDAETHIIQLGAPWGLVTYGLDNKDAETIVSRMGLSIADLKANVHFCPSAESTRGFLLKDSHGRYVPVTFHLAASQESLHALILPHEDPSSFDYELPTHSHPPVKAYTYPLMAASPPFPFGLSAPTATAKDTVTPTNSYLRSACSLSHSRTLELLRRYLGPHFNFEKLWEAHTYFEFSERNAQKTMATMVGNPYVNHIPTMTGGVGYDDLARFYKYHFTKVTPADAEMIPISRTVGSDRIIDEMVFKFHHTEEIDYFLPGIPPTGKYVEIALVGVIAFRGDKLFFEHIYWDQASLLVQVGLLDPTKLPVAGVEVARKAIDPFGMPSNTLLGRWHESEGQPIE</sequence>
<dbReference type="EMBL" id="JH711573">
    <property type="protein sequence ID" value="EIW86797.1"/>
    <property type="molecule type" value="Genomic_DNA"/>
</dbReference>
<comment type="caution">
    <text evidence="1">The sequence shown here is derived from an EMBL/GenBank/DDBJ whole genome shotgun (WGS) entry which is preliminary data.</text>
</comment>
<reference evidence="2" key="1">
    <citation type="journal article" date="2012" name="Science">
        <title>The Paleozoic origin of enzymatic lignin decomposition reconstructed from 31 fungal genomes.</title>
        <authorList>
            <person name="Floudas D."/>
            <person name="Binder M."/>
            <person name="Riley R."/>
            <person name="Barry K."/>
            <person name="Blanchette R.A."/>
            <person name="Henrissat B."/>
            <person name="Martinez A.T."/>
            <person name="Otillar R."/>
            <person name="Spatafora J.W."/>
            <person name="Yadav J.S."/>
            <person name="Aerts A."/>
            <person name="Benoit I."/>
            <person name="Boyd A."/>
            <person name="Carlson A."/>
            <person name="Copeland A."/>
            <person name="Coutinho P.M."/>
            <person name="de Vries R.P."/>
            <person name="Ferreira P."/>
            <person name="Findley K."/>
            <person name="Foster B."/>
            <person name="Gaskell J."/>
            <person name="Glotzer D."/>
            <person name="Gorecki P."/>
            <person name="Heitman J."/>
            <person name="Hesse C."/>
            <person name="Hori C."/>
            <person name="Igarashi K."/>
            <person name="Jurgens J.A."/>
            <person name="Kallen N."/>
            <person name="Kersten P."/>
            <person name="Kohler A."/>
            <person name="Kuees U."/>
            <person name="Kumar T.K.A."/>
            <person name="Kuo A."/>
            <person name="LaButti K."/>
            <person name="Larrondo L.F."/>
            <person name="Lindquist E."/>
            <person name="Ling A."/>
            <person name="Lombard V."/>
            <person name="Lucas S."/>
            <person name="Lundell T."/>
            <person name="Martin R."/>
            <person name="McLaughlin D.J."/>
            <person name="Morgenstern I."/>
            <person name="Morin E."/>
            <person name="Murat C."/>
            <person name="Nagy L.G."/>
            <person name="Nolan M."/>
            <person name="Ohm R.A."/>
            <person name="Patyshakuliyeva A."/>
            <person name="Rokas A."/>
            <person name="Ruiz-Duenas F.J."/>
            <person name="Sabat G."/>
            <person name="Salamov A."/>
            <person name="Samejima M."/>
            <person name="Schmutz J."/>
            <person name="Slot J.C."/>
            <person name="St John F."/>
            <person name="Stenlid J."/>
            <person name="Sun H."/>
            <person name="Sun S."/>
            <person name="Syed K."/>
            <person name="Tsang A."/>
            <person name="Wiebenga A."/>
            <person name="Young D."/>
            <person name="Pisabarro A."/>
            <person name="Eastwood D.C."/>
            <person name="Martin F."/>
            <person name="Cullen D."/>
            <person name="Grigoriev I.V."/>
            <person name="Hibbett D.S."/>
        </authorList>
    </citation>
    <scope>NUCLEOTIDE SEQUENCE [LARGE SCALE GENOMIC DNA]</scope>
    <source>
        <strain evidence="2">RWD-64-598 SS2</strain>
    </source>
</reference>
<dbReference type="AlphaFoldDB" id="A0A5M3N6F2"/>
<dbReference type="InterPro" id="IPR009959">
    <property type="entry name" value="Cyclase_SnoaL-like"/>
</dbReference>
<accession>A0A5M3N6F2</accession>
<protein>
    <submittedName>
        <fullName evidence="1">NTF2-like protein</fullName>
    </submittedName>
</protein>
<dbReference type="OrthoDB" id="5440at2759"/>
<dbReference type="SUPFAM" id="SSF54427">
    <property type="entry name" value="NTF2-like"/>
    <property type="match status" value="1"/>
</dbReference>
<dbReference type="GeneID" id="19200570"/>
<dbReference type="OMA" id="TFEYWDQ"/>
<organism evidence="1 2">
    <name type="scientific">Coniophora puteana (strain RWD-64-598)</name>
    <name type="common">Brown rot fungus</name>
    <dbReference type="NCBI Taxonomy" id="741705"/>
    <lineage>
        <taxon>Eukaryota</taxon>
        <taxon>Fungi</taxon>
        <taxon>Dikarya</taxon>
        <taxon>Basidiomycota</taxon>
        <taxon>Agaricomycotina</taxon>
        <taxon>Agaricomycetes</taxon>
        <taxon>Agaricomycetidae</taxon>
        <taxon>Boletales</taxon>
        <taxon>Coniophorineae</taxon>
        <taxon>Coniophoraceae</taxon>
        <taxon>Coniophora</taxon>
    </lineage>
</organism>
<dbReference type="GO" id="GO:0030638">
    <property type="term" value="P:polyketide metabolic process"/>
    <property type="evidence" value="ECO:0007669"/>
    <property type="project" value="InterPro"/>
</dbReference>
<dbReference type="Gene3D" id="3.10.450.50">
    <property type="match status" value="1"/>
</dbReference>
<gene>
    <name evidence="1" type="ORF">CONPUDRAFT_134155</name>
</gene>
<name>A0A5M3N6F2_CONPW</name>
<dbReference type="RefSeq" id="XP_007763486.1">
    <property type="nucleotide sequence ID" value="XM_007765296.1"/>
</dbReference>
<evidence type="ECO:0000313" key="2">
    <source>
        <dbReference type="Proteomes" id="UP000053558"/>
    </source>
</evidence>